<gene>
    <name evidence="1" type="ORF">METZ01_LOCUS345278</name>
</gene>
<feature type="non-terminal residue" evidence="1">
    <location>
        <position position="1"/>
    </location>
</feature>
<feature type="non-terminal residue" evidence="1">
    <location>
        <position position="40"/>
    </location>
</feature>
<reference evidence="1" key="1">
    <citation type="submission" date="2018-05" db="EMBL/GenBank/DDBJ databases">
        <authorList>
            <person name="Lanie J.A."/>
            <person name="Ng W.-L."/>
            <person name="Kazmierczak K.M."/>
            <person name="Andrzejewski T.M."/>
            <person name="Davidsen T.M."/>
            <person name="Wayne K.J."/>
            <person name="Tettelin H."/>
            <person name="Glass J.I."/>
            <person name="Rusch D."/>
            <person name="Podicherti R."/>
            <person name="Tsui H.-C.T."/>
            <person name="Winkler M.E."/>
        </authorList>
    </citation>
    <scope>NUCLEOTIDE SEQUENCE</scope>
</reference>
<evidence type="ECO:0000313" key="1">
    <source>
        <dbReference type="EMBL" id="SVC92424.1"/>
    </source>
</evidence>
<dbReference type="EMBL" id="UINC01118947">
    <property type="protein sequence ID" value="SVC92424.1"/>
    <property type="molecule type" value="Genomic_DNA"/>
</dbReference>
<name>A0A382R3W6_9ZZZZ</name>
<proteinExistence type="predicted"/>
<sequence length="40" mass="4221">SLGARSRGRSLEGLRGELCPAGGVLRSRSRRGGRLSGRLL</sequence>
<organism evidence="1">
    <name type="scientific">marine metagenome</name>
    <dbReference type="NCBI Taxonomy" id="408172"/>
    <lineage>
        <taxon>unclassified sequences</taxon>
        <taxon>metagenomes</taxon>
        <taxon>ecological metagenomes</taxon>
    </lineage>
</organism>
<dbReference type="AlphaFoldDB" id="A0A382R3W6"/>
<accession>A0A382R3W6</accession>
<protein>
    <submittedName>
        <fullName evidence="1">Uncharacterized protein</fullName>
    </submittedName>
</protein>